<dbReference type="GO" id="GO:0005637">
    <property type="term" value="C:nuclear inner membrane"/>
    <property type="evidence" value="ECO:0007669"/>
    <property type="project" value="UniProtKB-SubCell"/>
</dbReference>
<evidence type="ECO:0000313" key="10">
    <source>
        <dbReference type="EMBL" id="KAK2586000.1"/>
    </source>
</evidence>
<feature type="transmembrane region" description="Helical" evidence="8">
    <location>
        <begin position="285"/>
        <end position="304"/>
    </location>
</feature>
<feature type="transmembrane region" description="Helical" evidence="8">
    <location>
        <begin position="262"/>
        <end position="279"/>
    </location>
</feature>
<dbReference type="AlphaFoldDB" id="A0AAD9RUS9"/>
<keyword evidence="4 9" id="KW-0732">Signal</keyword>
<evidence type="ECO:0000256" key="7">
    <source>
        <dbReference type="ARBA" id="ARBA00023242"/>
    </source>
</evidence>
<dbReference type="PANTHER" id="PTHR13598:SF1">
    <property type="entry name" value="AT07567P-RELATED"/>
    <property type="match status" value="1"/>
</dbReference>
<reference evidence="10" key="2">
    <citation type="journal article" date="2023" name="Commun. Biol.">
        <title>Intrasexual cuticular hydrocarbon dimorphism in a wasp sheds light on hydrocarbon biosynthesis genes in Hymenoptera.</title>
        <authorList>
            <person name="Moris V.C."/>
            <person name="Podsiadlowski L."/>
            <person name="Martin S."/>
            <person name="Oeyen J.P."/>
            <person name="Donath A."/>
            <person name="Petersen M."/>
            <person name="Wilbrandt J."/>
            <person name="Misof B."/>
            <person name="Liedtke D."/>
            <person name="Thamm M."/>
            <person name="Scheiner R."/>
            <person name="Schmitt T."/>
            <person name="Niehuis O."/>
        </authorList>
    </citation>
    <scope>NUCLEOTIDE SEQUENCE</scope>
    <source>
        <strain evidence="10">GBR_01_08_01A</strain>
    </source>
</reference>
<accession>A0AAD9RUS9</accession>
<evidence type="ECO:0000256" key="2">
    <source>
        <dbReference type="ARBA" id="ARBA00005748"/>
    </source>
</evidence>
<feature type="chain" id="PRO_5042223972" description="Nuclear envelope integral membrane protein 1" evidence="9">
    <location>
        <begin position="25"/>
        <end position="404"/>
    </location>
</feature>
<dbReference type="PANTHER" id="PTHR13598">
    <property type="entry name" value="AT07567P-RELATED"/>
    <property type="match status" value="1"/>
</dbReference>
<gene>
    <name evidence="10" type="ORF">KPH14_010570</name>
</gene>
<evidence type="ECO:0000256" key="5">
    <source>
        <dbReference type="ARBA" id="ARBA00022989"/>
    </source>
</evidence>
<protein>
    <recommendedName>
        <fullName evidence="12">Nuclear envelope integral membrane protein 1</fullName>
    </recommendedName>
</protein>
<reference evidence="10" key="1">
    <citation type="submission" date="2021-08" db="EMBL/GenBank/DDBJ databases">
        <authorList>
            <person name="Misof B."/>
            <person name="Oliver O."/>
            <person name="Podsiadlowski L."/>
            <person name="Donath A."/>
            <person name="Peters R."/>
            <person name="Mayer C."/>
            <person name="Rust J."/>
            <person name="Gunkel S."/>
            <person name="Lesny P."/>
            <person name="Martin S."/>
            <person name="Oeyen J.P."/>
            <person name="Petersen M."/>
            <person name="Panagiotis P."/>
            <person name="Wilbrandt J."/>
            <person name="Tanja T."/>
        </authorList>
    </citation>
    <scope>NUCLEOTIDE SEQUENCE</scope>
    <source>
        <strain evidence="10">GBR_01_08_01A</strain>
        <tissue evidence="10">Thorax + abdomen</tissue>
    </source>
</reference>
<evidence type="ECO:0008006" key="12">
    <source>
        <dbReference type="Google" id="ProtNLM"/>
    </source>
</evidence>
<dbReference type="InterPro" id="IPR019358">
    <property type="entry name" value="NEMP_fam"/>
</dbReference>
<comment type="similarity">
    <text evidence="2">Belongs to the NEMP family.</text>
</comment>
<proteinExistence type="inferred from homology"/>
<keyword evidence="6 8" id="KW-0472">Membrane</keyword>
<feature type="transmembrane region" description="Helical" evidence="8">
    <location>
        <begin position="233"/>
        <end position="250"/>
    </location>
</feature>
<evidence type="ECO:0000313" key="11">
    <source>
        <dbReference type="Proteomes" id="UP001258017"/>
    </source>
</evidence>
<evidence type="ECO:0000256" key="6">
    <source>
        <dbReference type="ARBA" id="ARBA00023136"/>
    </source>
</evidence>
<evidence type="ECO:0000256" key="8">
    <source>
        <dbReference type="SAM" id="Phobius"/>
    </source>
</evidence>
<evidence type="ECO:0000256" key="1">
    <source>
        <dbReference type="ARBA" id="ARBA00004575"/>
    </source>
</evidence>
<feature type="transmembrane region" description="Helical" evidence="8">
    <location>
        <begin position="169"/>
        <end position="190"/>
    </location>
</feature>
<comment type="subcellular location">
    <subcellularLocation>
        <location evidence="1">Nucleus inner membrane</location>
        <topology evidence="1">Multi-pass membrane protein</topology>
        <orientation evidence="1">Nucleoplasmic side</orientation>
    </subcellularLocation>
</comment>
<comment type="caution">
    <text evidence="10">The sequence shown here is derived from an EMBL/GenBank/DDBJ whole genome shotgun (WGS) entry which is preliminary data.</text>
</comment>
<organism evidence="10 11">
    <name type="scientific">Odynerus spinipes</name>
    <dbReference type="NCBI Taxonomy" id="1348599"/>
    <lineage>
        <taxon>Eukaryota</taxon>
        <taxon>Metazoa</taxon>
        <taxon>Ecdysozoa</taxon>
        <taxon>Arthropoda</taxon>
        <taxon>Hexapoda</taxon>
        <taxon>Insecta</taxon>
        <taxon>Pterygota</taxon>
        <taxon>Neoptera</taxon>
        <taxon>Endopterygota</taxon>
        <taxon>Hymenoptera</taxon>
        <taxon>Apocrita</taxon>
        <taxon>Aculeata</taxon>
        <taxon>Vespoidea</taxon>
        <taxon>Vespidae</taxon>
        <taxon>Eumeninae</taxon>
        <taxon>Odynerus</taxon>
    </lineage>
</organism>
<sequence length="404" mass="47839">MESAFRLSTIIIFLFSLPNFTVRCAVPIDTVHYMEPGRIIVNDKPGLQIFCHRAKSKYLLHIWKTIMMNLDTNIDTYDLYDGKTPQEVFDKHEDNQRSWKFNFFGTKKHKLLKINPFETICIGVSTYDYNESRYSISITQTRVDVWKVLMSMIGIILFWSAKRLSHNPLFYYLCGICLGVTASLIILVYFASKLVPRGKVMYLMIATGWTMSFYLAQMLWENAQLIILQYREYVMWYILVTSLISFVICYRFGPVTNTRTKHIIQWFLQGLGLMLIYYSSYFYEASFLSCLVLVLLYNFPVVILHKGKKYWKNRFPERRKLLTEDQFRKEAIVETKKALQNLQEYCSSPECNPWKTVLRLKNPIRFAKFMEGDSHLSDDELKEHDAEITRIVEEYEYTDDDDDF</sequence>
<name>A0AAD9RUS9_9HYME</name>
<feature type="signal peptide" evidence="9">
    <location>
        <begin position="1"/>
        <end position="24"/>
    </location>
</feature>
<evidence type="ECO:0000256" key="4">
    <source>
        <dbReference type="ARBA" id="ARBA00022729"/>
    </source>
</evidence>
<evidence type="ECO:0000256" key="9">
    <source>
        <dbReference type="SAM" id="SignalP"/>
    </source>
</evidence>
<dbReference type="Proteomes" id="UP001258017">
    <property type="component" value="Unassembled WGS sequence"/>
</dbReference>
<keyword evidence="11" id="KW-1185">Reference proteome</keyword>
<evidence type="ECO:0000256" key="3">
    <source>
        <dbReference type="ARBA" id="ARBA00022692"/>
    </source>
</evidence>
<feature type="transmembrane region" description="Helical" evidence="8">
    <location>
        <begin position="202"/>
        <end position="221"/>
    </location>
</feature>
<dbReference type="EMBL" id="JAIFRP010000021">
    <property type="protein sequence ID" value="KAK2586000.1"/>
    <property type="molecule type" value="Genomic_DNA"/>
</dbReference>
<keyword evidence="7" id="KW-0539">Nucleus</keyword>
<keyword evidence="5 8" id="KW-1133">Transmembrane helix</keyword>
<keyword evidence="3 8" id="KW-0812">Transmembrane</keyword>
<dbReference type="Pfam" id="PF10225">
    <property type="entry name" value="NEMP"/>
    <property type="match status" value="1"/>
</dbReference>